<proteinExistence type="predicted"/>
<comment type="caution">
    <text evidence="1">The sequence shown here is derived from an EMBL/GenBank/DDBJ whole genome shotgun (WGS) entry which is preliminary data.</text>
</comment>
<protein>
    <submittedName>
        <fullName evidence="1">Uncharacterized protein</fullName>
    </submittedName>
</protein>
<evidence type="ECO:0000313" key="2">
    <source>
        <dbReference type="Proteomes" id="UP001431209"/>
    </source>
</evidence>
<dbReference type="AlphaFoldDB" id="A0AAW2YKW7"/>
<dbReference type="Proteomes" id="UP001431209">
    <property type="component" value="Unassembled WGS sequence"/>
</dbReference>
<reference evidence="1 2" key="1">
    <citation type="submission" date="2024-03" db="EMBL/GenBank/DDBJ databases">
        <title>The Acrasis kona genome and developmental transcriptomes reveal deep origins of eukaryotic multicellular pathways.</title>
        <authorList>
            <person name="Sheikh S."/>
            <person name="Fu C.-J."/>
            <person name="Brown M.W."/>
            <person name="Baldauf S.L."/>
        </authorList>
    </citation>
    <scope>NUCLEOTIDE SEQUENCE [LARGE SCALE GENOMIC DNA]</scope>
    <source>
        <strain evidence="1 2">ATCC MYA-3509</strain>
    </source>
</reference>
<sequence>MLRINHLRPAILCTRLSNVPLVEFNNQTRSKKKKRFARRIVQRLTLDDVDEEFGAKPLYNFKKVQEEIENNKHLYKFSSEKPIGKKPVFKKIIFIRDTKIGLKGESISLLNRQANRFMTTSPPSAVLDRPAERLAYLDQIIDTEYEGDKKKFDKSVVERREKFNKRLLIERCVLKFQRYIAGNGNEFYFPVSKRDIVNRLWNVAKVPVKEEDVTFPGSKTEIKRPGHFLLTVNMGEEPPARLRLYLTSSGNTWEGLQAGHHNSNRNYKRGY</sequence>
<keyword evidence="2" id="KW-1185">Reference proteome</keyword>
<organism evidence="1 2">
    <name type="scientific">Acrasis kona</name>
    <dbReference type="NCBI Taxonomy" id="1008807"/>
    <lineage>
        <taxon>Eukaryota</taxon>
        <taxon>Discoba</taxon>
        <taxon>Heterolobosea</taxon>
        <taxon>Tetramitia</taxon>
        <taxon>Eutetramitia</taxon>
        <taxon>Acrasidae</taxon>
        <taxon>Acrasis</taxon>
    </lineage>
</organism>
<evidence type="ECO:0000313" key="1">
    <source>
        <dbReference type="EMBL" id="KAL0477269.1"/>
    </source>
</evidence>
<name>A0AAW2YKW7_9EUKA</name>
<dbReference type="EMBL" id="JAOPGA020000157">
    <property type="protein sequence ID" value="KAL0477269.1"/>
    <property type="molecule type" value="Genomic_DNA"/>
</dbReference>
<accession>A0AAW2YKW7</accession>
<gene>
    <name evidence="1" type="ORF">AKO1_005473</name>
</gene>